<name>A0A340Y635_LIPVE</name>
<feature type="compositionally biased region" description="Low complexity" evidence="1">
    <location>
        <begin position="225"/>
        <end position="250"/>
    </location>
</feature>
<dbReference type="Proteomes" id="UP000265300">
    <property type="component" value="Unplaced"/>
</dbReference>
<evidence type="ECO:0000313" key="3">
    <source>
        <dbReference type="RefSeq" id="XP_007466965.1"/>
    </source>
</evidence>
<protein>
    <submittedName>
        <fullName evidence="3">Uncharacterized protein KIAA1211-like</fullName>
    </submittedName>
</protein>
<evidence type="ECO:0000313" key="2">
    <source>
        <dbReference type="Proteomes" id="UP000265300"/>
    </source>
</evidence>
<dbReference type="AlphaFoldDB" id="A0A340Y635"/>
<gene>
    <name evidence="3" type="primary">LOC103082717</name>
</gene>
<feature type="compositionally biased region" description="Low complexity" evidence="1">
    <location>
        <begin position="1"/>
        <end position="24"/>
    </location>
</feature>
<feature type="compositionally biased region" description="Low complexity" evidence="1">
    <location>
        <begin position="66"/>
        <end position="79"/>
    </location>
</feature>
<dbReference type="RefSeq" id="XP_007466965.1">
    <property type="nucleotide sequence ID" value="XM_007466903.1"/>
</dbReference>
<feature type="region of interest" description="Disordered" evidence="1">
    <location>
        <begin position="1"/>
        <end position="255"/>
    </location>
</feature>
<organism evidence="2 3">
    <name type="scientific">Lipotes vexillifer</name>
    <name type="common">Yangtze river dolphin</name>
    <dbReference type="NCBI Taxonomy" id="118797"/>
    <lineage>
        <taxon>Eukaryota</taxon>
        <taxon>Metazoa</taxon>
        <taxon>Chordata</taxon>
        <taxon>Craniata</taxon>
        <taxon>Vertebrata</taxon>
        <taxon>Euteleostomi</taxon>
        <taxon>Mammalia</taxon>
        <taxon>Eutheria</taxon>
        <taxon>Laurasiatheria</taxon>
        <taxon>Artiodactyla</taxon>
        <taxon>Whippomorpha</taxon>
        <taxon>Cetacea</taxon>
        <taxon>Odontoceti</taxon>
        <taxon>Lipotidae</taxon>
        <taxon>Lipotes</taxon>
    </lineage>
</organism>
<reference evidence="3" key="1">
    <citation type="submission" date="2025-08" db="UniProtKB">
        <authorList>
            <consortium name="RefSeq"/>
        </authorList>
    </citation>
    <scope>IDENTIFICATION</scope>
</reference>
<feature type="compositionally biased region" description="Basic and acidic residues" evidence="1">
    <location>
        <begin position="51"/>
        <end position="60"/>
    </location>
</feature>
<accession>A0A340Y635</accession>
<dbReference type="KEGG" id="lve:103082717"/>
<dbReference type="InParanoid" id="A0A340Y635"/>
<keyword evidence="2" id="KW-1185">Reference proteome</keyword>
<dbReference type="GeneID" id="103082717"/>
<feature type="compositionally biased region" description="Low complexity" evidence="1">
    <location>
        <begin position="107"/>
        <end position="118"/>
    </location>
</feature>
<sequence length="311" mass="32071">MGVASSRGAAPPWSSPSGAPTAASMLPVALQARRGAGARGHLPRAHAPRGNGEEIHENPRARSHFPAASPPGSATAPGGRRPHKFPCPDPAEASKAPRPSARGAGSGEARPTAPTPGAEEAERERRGLSSPHLTGGRRRGGERAGAPSGGQHARSPDFVFAFGQTAERTAGGVVWPAAGSRPAAGGDARPAYPGEAPGRHGDYKSLQRGRRRSRPEPASSFPGTASASRPRVSASRRAATCARRPARPSAHCAAGPREVRVPCVRGVARDTEAGWVGPLCSSKQRAHLSAPLPGLFSWRFHGGGFNGLNRK</sequence>
<evidence type="ECO:0000256" key="1">
    <source>
        <dbReference type="SAM" id="MobiDB-lite"/>
    </source>
</evidence>
<proteinExistence type="predicted"/>